<name>A0AAV3AVH8_PYXAD</name>
<keyword evidence="7" id="KW-0391">Immunity</keyword>
<comment type="caution">
    <text evidence="9">The sequence shown here is derived from an EMBL/GenBank/DDBJ whole genome shotgun (WGS) entry which is preliminary data.</text>
</comment>
<evidence type="ECO:0000256" key="6">
    <source>
        <dbReference type="ARBA" id="ARBA00059163"/>
    </source>
</evidence>
<keyword evidence="10" id="KW-1185">Reference proteome</keyword>
<comment type="similarity">
    <text evidence="1 7">Belongs to the GILT family.</text>
</comment>
<keyword evidence="3 7" id="KW-0964">Secreted</keyword>
<organism evidence="9 10">
    <name type="scientific">Pyxicephalus adspersus</name>
    <name type="common">African bullfrog</name>
    <dbReference type="NCBI Taxonomy" id="30357"/>
    <lineage>
        <taxon>Eukaryota</taxon>
        <taxon>Metazoa</taxon>
        <taxon>Chordata</taxon>
        <taxon>Craniata</taxon>
        <taxon>Vertebrata</taxon>
        <taxon>Euteleostomi</taxon>
        <taxon>Amphibia</taxon>
        <taxon>Batrachia</taxon>
        <taxon>Anura</taxon>
        <taxon>Neobatrachia</taxon>
        <taxon>Ranoidea</taxon>
        <taxon>Pyxicephalidae</taxon>
        <taxon>Pyxicephalinae</taxon>
        <taxon>Pyxicephalus</taxon>
    </lineage>
</organism>
<dbReference type="PANTHER" id="PTHR13234:SF8">
    <property type="entry name" value="GAMMA-INTERFERON-INDUCIBLE LYSOSOMAL THIOL REDUCTASE"/>
    <property type="match status" value="1"/>
</dbReference>
<dbReference type="GO" id="GO:0005576">
    <property type="term" value="C:extracellular region"/>
    <property type="evidence" value="ECO:0007669"/>
    <property type="project" value="UniProtKB-SubCell"/>
</dbReference>
<feature type="signal peptide" evidence="8">
    <location>
        <begin position="1"/>
        <end position="17"/>
    </location>
</feature>
<evidence type="ECO:0000313" key="9">
    <source>
        <dbReference type="EMBL" id="DBA28581.1"/>
    </source>
</evidence>
<dbReference type="GO" id="GO:0002376">
    <property type="term" value="P:immune system process"/>
    <property type="evidence" value="ECO:0007669"/>
    <property type="project" value="UniProtKB-KW"/>
</dbReference>
<accession>A0AAV3AVH8</accession>
<dbReference type="AlphaFoldDB" id="A0AAV3AVH8"/>
<comment type="subunit">
    <text evidence="2 7">Dimer; disulfide-linked.</text>
</comment>
<keyword evidence="7" id="KW-0676">Redox-active center</keyword>
<dbReference type="GO" id="GO:0016671">
    <property type="term" value="F:oxidoreductase activity, acting on a sulfur group of donors, disulfide as acceptor"/>
    <property type="evidence" value="ECO:0007669"/>
    <property type="project" value="UniProtKB-UniRule"/>
</dbReference>
<evidence type="ECO:0000256" key="1">
    <source>
        <dbReference type="ARBA" id="ARBA00005679"/>
    </source>
</evidence>
<keyword evidence="5 7" id="KW-0325">Glycoprotein</keyword>
<evidence type="ECO:0000313" key="10">
    <source>
        <dbReference type="Proteomes" id="UP001181693"/>
    </source>
</evidence>
<evidence type="ECO:0000256" key="7">
    <source>
        <dbReference type="RuleBase" id="RU369109"/>
    </source>
</evidence>
<dbReference type="Proteomes" id="UP001181693">
    <property type="component" value="Unassembled WGS sequence"/>
</dbReference>
<dbReference type="Pfam" id="PF03227">
    <property type="entry name" value="GILT"/>
    <property type="match status" value="1"/>
</dbReference>
<sequence>MTSAVLFFFLFLVCASAEHKCQHPPSEWCSSWEIAKECQVEKQCLDYYSLKDLKRDNEDNVRVELYYESLCMGCRKFLALQLYPTFLMLHDIMNVTLVPYGNAQEKNVSGKWEFECQHGPEECYGNTIEACLIHLLNEDNVYFPVIDCMEMSENVTGSLRPCLEALYPDLPVKTVLDCVNGDLGNKLMHANAQRTQALDPPHQYVPWIVINGKHDDSLQTRAQSALFRLVCELYKGPKPVACAGKDVTPLKRDSLCLN</sequence>
<keyword evidence="7" id="KW-1015">Disulfide bond</keyword>
<evidence type="ECO:0000256" key="2">
    <source>
        <dbReference type="ARBA" id="ARBA00011615"/>
    </source>
</evidence>
<evidence type="ECO:0000256" key="5">
    <source>
        <dbReference type="ARBA" id="ARBA00023180"/>
    </source>
</evidence>
<dbReference type="InterPro" id="IPR004911">
    <property type="entry name" value="Interferon-induced_GILT"/>
</dbReference>
<evidence type="ECO:0000256" key="4">
    <source>
        <dbReference type="ARBA" id="ARBA00022729"/>
    </source>
</evidence>
<keyword evidence="7" id="KW-0458">Lysosome</keyword>
<gene>
    <name evidence="9" type="ORF">GDO54_008910</name>
</gene>
<reference evidence="9" key="1">
    <citation type="thesis" date="2020" institute="ProQuest LLC" country="789 East Eisenhower Parkway, Ann Arbor, MI, USA">
        <title>Comparative Genomics and Chromosome Evolution.</title>
        <authorList>
            <person name="Mudd A.B."/>
        </authorList>
    </citation>
    <scope>NUCLEOTIDE SEQUENCE</scope>
    <source>
        <strain evidence="9">1538</strain>
        <tissue evidence="9">Blood</tissue>
    </source>
</reference>
<dbReference type="GO" id="GO:0005764">
    <property type="term" value="C:lysosome"/>
    <property type="evidence" value="ECO:0007669"/>
    <property type="project" value="UniProtKB-SubCell"/>
</dbReference>
<comment type="function">
    <text evidence="6">Lysosomal thiol reductase that can reduce protein disulfide bonds. May facilitate the complete unfolding of proteins destined for lysosomal degradation. Plays an important role in antigen processing. Facilitates the generation of MHC class II-restricted epitodes from disulfide bond-containing antigen by the endocytic reduction of disulfide bonds. Also facilitates MHC class I-restricted recognition of exogenous antigens containing disulfide bonds by CD8+ T-cells or crosspresentation.</text>
</comment>
<evidence type="ECO:0000256" key="8">
    <source>
        <dbReference type="SAM" id="SignalP"/>
    </source>
</evidence>
<keyword evidence="4 7" id="KW-0732">Signal</keyword>
<comment type="subcellular location">
    <subcellularLocation>
        <location evidence="7">Secreted</location>
    </subcellularLocation>
    <subcellularLocation>
        <location evidence="7">Lysosome</location>
    </subcellularLocation>
</comment>
<dbReference type="PANTHER" id="PTHR13234">
    <property type="entry name" value="GAMMA-INTERFERON INDUCIBLE LYSOSOMAL THIOL REDUCTASE GILT"/>
    <property type="match status" value="1"/>
</dbReference>
<protein>
    <recommendedName>
        <fullName evidence="7">Gamma-interferon-inducible lysosomal thiol reductase</fullName>
        <ecNumber evidence="7">1.8.-.-</ecNumber>
    </recommendedName>
    <alternativeName>
        <fullName evidence="7">Gamma-interferon-inducible protein IP-30</fullName>
    </alternativeName>
</protein>
<proteinExistence type="inferred from homology"/>
<evidence type="ECO:0000256" key="3">
    <source>
        <dbReference type="ARBA" id="ARBA00022525"/>
    </source>
</evidence>
<keyword evidence="7" id="KW-0560">Oxidoreductase</keyword>
<feature type="chain" id="PRO_5043528291" description="Gamma-interferon-inducible lysosomal thiol reductase" evidence="8">
    <location>
        <begin position="18"/>
        <end position="258"/>
    </location>
</feature>
<comment type="function">
    <text evidence="7">Lysosomal thiol reductase that can reduce protein disulfide bonds. Facilitates the complete unfolding of proteins destined for lysosomal degradation. Plays an important role in antigen processing.</text>
</comment>
<dbReference type="EMBL" id="DYDO01000003">
    <property type="protein sequence ID" value="DBA28581.1"/>
    <property type="molecule type" value="Genomic_DNA"/>
</dbReference>
<dbReference type="EC" id="1.8.-.-" evidence="7"/>